<dbReference type="InterPro" id="IPR007245">
    <property type="entry name" value="PIG-T"/>
</dbReference>
<evidence type="ECO:0000313" key="5">
    <source>
        <dbReference type="Proteomes" id="UP000650467"/>
    </source>
</evidence>
<dbReference type="PANTHER" id="PTHR12959">
    <property type="entry name" value="GPI TRANSAMIDASE COMPONENT PIG-T-RELATED"/>
    <property type="match status" value="1"/>
</dbReference>
<dbReference type="GO" id="GO:0016255">
    <property type="term" value="P:attachment of GPI anchor to protein"/>
    <property type="evidence" value="ECO:0007669"/>
    <property type="project" value="InterPro"/>
</dbReference>
<name>A0A835W0N7_CHLIN</name>
<evidence type="ECO:0000256" key="2">
    <source>
        <dbReference type="SAM" id="Phobius"/>
    </source>
</evidence>
<proteinExistence type="predicted"/>
<evidence type="ECO:0000256" key="3">
    <source>
        <dbReference type="SAM" id="SignalP"/>
    </source>
</evidence>
<keyword evidence="5" id="KW-1185">Reference proteome</keyword>
<feature type="compositionally biased region" description="Low complexity" evidence="1">
    <location>
        <begin position="350"/>
        <end position="366"/>
    </location>
</feature>
<dbReference type="AlphaFoldDB" id="A0A835W0N7"/>
<feature type="signal peptide" evidence="3">
    <location>
        <begin position="1"/>
        <end position="27"/>
    </location>
</feature>
<evidence type="ECO:0000313" key="4">
    <source>
        <dbReference type="EMBL" id="KAG2432868.1"/>
    </source>
</evidence>
<organism evidence="4 5">
    <name type="scientific">Chlamydomonas incerta</name>
    <dbReference type="NCBI Taxonomy" id="51695"/>
    <lineage>
        <taxon>Eukaryota</taxon>
        <taxon>Viridiplantae</taxon>
        <taxon>Chlorophyta</taxon>
        <taxon>core chlorophytes</taxon>
        <taxon>Chlorophyceae</taxon>
        <taxon>CS clade</taxon>
        <taxon>Chlamydomonadales</taxon>
        <taxon>Chlamydomonadaceae</taxon>
        <taxon>Chlamydomonas</taxon>
    </lineage>
</organism>
<sequence length="767" mass="78884">MCTCRGEASVVAAALLVALLLAGEAVAQDVFSEEALVAWLGPSHLMVHLRFDAATTASRLHVSFPHAMQHLATALPLQSSELHLTAGRWRYGDWGWPLVPAKPVGAVLDAAFVIAANSTEAASGSGDGGSGGGGLEAHWSALVHALSGLSCASLSLLKEPRSVGEGHTRLQDLATGRADAPGAGIRRLRALLPHEALCTENLTPWLRLLPCGDQAGLASLLRHRPTVFGAEYVSLGLLLERGQVSAERAGVRLVQTATFVVRAAAPQGAAGGASGGGGAAAARAMLEQALRADVEHACPPAARSIVYVAEPREEQGPAAAAADAGAAGSCDASAGQADGEEATASGTCKPPESTAAAEAEAAPASSEGGGQLAAPSGRQLALWTVTGGRVHHGQTALRSQAAPRLQMYETLDLLDVRGWGLQLPLPRPPTRPVGTSGGGGALGPAPVTVERFVTGAGMLRGGIVLAVRRSAELQERLRVAAAAMEGGCGGPGLGGATAGSGVCLLAVVCVYQVFPWYIRPWLHTLSVTYDGQPVSLQQQLVSRHVRPATARASPGVLDLCLAAPPSVSELRLRLEFSKAFLTAFEYPPDAHRGFDVPAALVSYVDPLALPGAQWREGGGGEGQPLASPLLLALQGGGVQQVYTPALLVPLAAPDFSMPYNVICLSSTVLAVYFGATLNLVMRRGTGDAAAGVGAAASGESEAESRKAARRRRLQKAVQAVVVIIAFGALALYLDSELREQAEDWLRRLGFEVGSAKPLLGCQAQGTC</sequence>
<protein>
    <recommendedName>
        <fullName evidence="6">GPI transamidase component PIG-T</fullName>
    </recommendedName>
</protein>
<dbReference type="Proteomes" id="UP000650467">
    <property type="component" value="Unassembled WGS sequence"/>
</dbReference>
<keyword evidence="3" id="KW-0732">Signal</keyword>
<dbReference type="GO" id="GO:0042765">
    <property type="term" value="C:GPI-anchor transamidase complex"/>
    <property type="evidence" value="ECO:0007669"/>
    <property type="project" value="InterPro"/>
</dbReference>
<accession>A0A835W0N7</accession>
<dbReference type="PANTHER" id="PTHR12959:SF11">
    <property type="entry name" value="GPI TRANSAMIDASE COMPONENT PIG-T"/>
    <property type="match status" value="1"/>
</dbReference>
<gene>
    <name evidence="4" type="ORF">HXX76_008600</name>
</gene>
<keyword evidence="2" id="KW-0812">Transmembrane</keyword>
<feature type="compositionally biased region" description="Low complexity" evidence="1">
    <location>
        <begin position="328"/>
        <end position="337"/>
    </location>
</feature>
<keyword evidence="2" id="KW-0472">Membrane</keyword>
<feature type="chain" id="PRO_5032408667" description="GPI transamidase component PIG-T" evidence="3">
    <location>
        <begin position="28"/>
        <end position="767"/>
    </location>
</feature>
<feature type="region of interest" description="Disordered" evidence="1">
    <location>
        <begin position="328"/>
        <end position="375"/>
    </location>
</feature>
<feature type="transmembrane region" description="Helical" evidence="2">
    <location>
        <begin position="716"/>
        <end position="733"/>
    </location>
</feature>
<reference evidence="4" key="1">
    <citation type="journal article" date="2020" name="bioRxiv">
        <title>Comparative genomics of Chlamydomonas.</title>
        <authorList>
            <person name="Craig R.J."/>
            <person name="Hasan A.R."/>
            <person name="Ness R.W."/>
            <person name="Keightley P.D."/>
        </authorList>
    </citation>
    <scope>NUCLEOTIDE SEQUENCE</scope>
    <source>
        <strain evidence="4">SAG 7.73</strain>
    </source>
</reference>
<dbReference type="EMBL" id="JAEHOC010000020">
    <property type="protein sequence ID" value="KAG2432868.1"/>
    <property type="molecule type" value="Genomic_DNA"/>
</dbReference>
<evidence type="ECO:0000256" key="1">
    <source>
        <dbReference type="SAM" id="MobiDB-lite"/>
    </source>
</evidence>
<dbReference type="OrthoDB" id="331263at2759"/>
<feature type="transmembrane region" description="Helical" evidence="2">
    <location>
        <begin position="657"/>
        <end position="675"/>
    </location>
</feature>
<keyword evidence="2" id="KW-1133">Transmembrane helix</keyword>
<evidence type="ECO:0008006" key="6">
    <source>
        <dbReference type="Google" id="ProtNLM"/>
    </source>
</evidence>
<dbReference type="Pfam" id="PF04113">
    <property type="entry name" value="Gpi16"/>
    <property type="match status" value="2"/>
</dbReference>
<comment type="caution">
    <text evidence="4">The sequence shown here is derived from an EMBL/GenBank/DDBJ whole genome shotgun (WGS) entry which is preliminary data.</text>
</comment>